<dbReference type="GO" id="GO:0003700">
    <property type="term" value="F:DNA-binding transcription factor activity"/>
    <property type="evidence" value="ECO:0007669"/>
    <property type="project" value="TreeGrafter"/>
</dbReference>
<dbReference type="GO" id="GO:0005829">
    <property type="term" value="C:cytosol"/>
    <property type="evidence" value="ECO:0007669"/>
    <property type="project" value="TreeGrafter"/>
</dbReference>
<dbReference type="InterPro" id="IPR050807">
    <property type="entry name" value="TransReg_Diox_bact_type"/>
</dbReference>
<evidence type="ECO:0000256" key="2">
    <source>
        <dbReference type="ARBA" id="ARBA00023125"/>
    </source>
</evidence>
<evidence type="ECO:0000313" key="6">
    <source>
        <dbReference type="Proteomes" id="UP000006764"/>
    </source>
</evidence>
<keyword evidence="2" id="KW-0238">DNA-binding</keyword>
<dbReference type="InterPro" id="IPR001387">
    <property type="entry name" value="Cro/C1-type_HTH"/>
</dbReference>
<dbReference type="PROSITE" id="PS50943">
    <property type="entry name" value="HTH_CROC1"/>
    <property type="match status" value="1"/>
</dbReference>
<keyword evidence="6" id="KW-1185">Reference proteome</keyword>
<dbReference type="SMART" id="SM00530">
    <property type="entry name" value="HTH_XRE"/>
    <property type="match status" value="1"/>
</dbReference>
<dbReference type="CDD" id="cd00093">
    <property type="entry name" value="HTH_XRE"/>
    <property type="match status" value="1"/>
</dbReference>
<dbReference type="OrthoDB" id="6302218at2"/>
<proteinExistence type="predicted"/>
<dbReference type="EMBL" id="CP004387">
    <property type="protein sequence ID" value="AJD49742.1"/>
    <property type="molecule type" value="Genomic_DNA"/>
</dbReference>
<dbReference type="KEGG" id="apac:S7S_16650"/>
<accession>A0A0B4XTX6</accession>
<name>A0A0B4XTX6_9GAMM</name>
<feature type="domain" description="HTH cro/C1-type" evidence="4">
    <location>
        <begin position="7"/>
        <end position="61"/>
    </location>
</feature>
<gene>
    <name evidence="5" type="ORF">S7S_16650</name>
</gene>
<evidence type="ECO:0000256" key="3">
    <source>
        <dbReference type="ARBA" id="ARBA00023163"/>
    </source>
</evidence>
<dbReference type="Gene3D" id="1.10.260.40">
    <property type="entry name" value="lambda repressor-like DNA-binding domains"/>
    <property type="match status" value="1"/>
</dbReference>
<keyword evidence="3" id="KW-0804">Transcription</keyword>
<evidence type="ECO:0000313" key="5">
    <source>
        <dbReference type="EMBL" id="AJD49742.1"/>
    </source>
</evidence>
<reference evidence="5 6" key="1">
    <citation type="journal article" date="2012" name="J. Bacteriol.">
        <title>Genome sequence of an alkane-degrading bacterium, Alcanivorax pacificus type strain W11-5, isolated from deep sea sediment.</title>
        <authorList>
            <person name="Lai Q."/>
            <person name="Shao Z."/>
        </authorList>
    </citation>
    <scope>NUCLEOTIDE SEQUENCE [LARGE SCALE GENOMIC DNA]</scope>
    <source>
        <strain evidence="5 6">W11-5</strain>
    </source>
</reference>
<dbReference type="Pfam" id="PF01381">
    <property type="entry name" value="HTH_3"/>
    <property type="match status" value="1"/>
</dbReference>
<sequence>MNFGTAIKTCREAKGLSRAKLAEDCLLSPSYITLLEQNKRDPNLSVVNKISKALDIPPSILIFLATDKENFESFDKELAEKLSLITLKLIQNAADKSS</sequence>
<keyword evidence="1" id="KW-0805">Transcription regulation</keyword>
<dbReference type="InterPro" id="IPR010982">
    <property type="entry name" value="Lambda_DNA-bd_dom_sf"/>
</dbReference>
<organism evidence="5 6">
    <name type="scientific">Isoalcanivorax pacificus W11-5</name>
    <dbReference type="NCBI Taxonomy" id="391936"/>
    <lineage>
        <taxon>Bacteria</taxon>
        <taxon>Pseudomonadati</taxon>
        <taxon>Pseudomonadota</taxon>
        <taxon>Gammaproteobacteria</taxon>
        <taxon>Oceanospirillales</taxon>
        <taxon>Alcanivoracaceae</taxon>
        <taxon>Isoalcanivorax</taxon>
    </lineage>
</organism>
<dbReference type="PANTHER" id="PTHR46797">
    <property type="entry name" value="HTH-TYPE TRANSCRIPTIONAL REGULATOR"/>
    <property type="match status" value="1"/>
</dbReference>
<dbReference type="HOGENOM" id="CLU_066192_17_14_6"/>
<evidence type="ECO:0000256" key="1">
    <source>
        <dbReference type="ARBA" id="ARBA00023015"/>
    </source>
</evidence>
<dbReference type="RefSeq" id="WP_008733099.1">
    <property type="nucleotide sequence ID" value="NZ_CP004387.1"/>
</dbReference>
<protein>
    <submittedName>
        <fullName evidence="5">Helix-turn-helix domain-containing protein</fullName>
    </submittedName>
</protein>
<dbReference type="Proteomes" id="UP000006764">
    <property type="component" value="Chromosome"/>
</dbReference>
<dbReference type="GO" id="GO:0003677">
    <property type="term" value="F:DNA binding"/>
    <property type="evidence" value="ECO:0007669"/>
    <property type="project" value="UniProtKB-KW"/>
</dbReference>
<dbReference type="AlphaFoldDB" id="A0A0B4XTX6"/>
<evidence type="ECO:0000259" key="4">
    <source>
        <dbReference type="PROSITE" id="PS50943"/>
    </source>
</evidence>
<dbReference type="PANTHER" id="PTHR46797:SF23">
    <property type="entry name" value="HTH-TYPE TRANSCRIPTIONAL REGULATOR SUTR"/>
    <property type="match status" value="1"/>
</dbReference>
<dbReference type="SUPFAM" id="SSF47413">
    <property type="entry name" value="lambda repressor-like DNA-binding domains"/>
    <property type="match status" value="1"/>
</dbReference>